<gene>
    <name evidence="6" type="ORF">ACFHYQ_08390</name>
</gene>
<dbReference type="Gene3D" id="3.20.20.140">
    <property type="entry name" value="Metal-dependent hydrolases"/>
    <property type="match status" value="1"/>
</dbReference>
<dbReference type="Pfam" id="PF22039">
    <property type="entry name" value="HUTI_composite_bact"/>
    <property type="match status" value="1"/>
</dbReference>
<keyword evidence="1" id="KW-0479">Metal-binding</keyword>
<dbReference type="PANTHER" id="PTHR43794">
    <property type="entry name" value="AMINOHYDROLASE SSNA-RELATED"/>
    <property type="match status" value="1"/>
</dbReference>
<reference evidence="6 7" key="1">
    <citation type="submission" date="2024-09" db="EMBL/GenBank/DDBJ databases">
        <authorList>
            <person name="Sun Q."/>
            <person name="Mori K."/>
        </authorList>
    </citation>
    <scope>NUCLEOTIDE SEQUENCE [LARGE SCALE GENOMIC DNA]</scope>
    <source>
        <strain evidence="6 7">TBRC 1851</strain>
    </source>
</reference>
<sequence length="469" mass="49049">MALTPGLPLTGVPDLLLTGGDVVTMNARREVLMGGAVAIRGDTIAAVGATSELRARWPGVPELDATDCVVTPGMVNAHQHHTGDPLARACIPDDVPSDEAIFQWSVPLHGAHRPQDDELSALLACVESLRNGVTTVVEAGTVAHPDRVAAAMLQAGLRGTVGTWGWDVDDAPFAAPAEEVLDRLAAVVDAYPAGGLVEGWVTLVGHGLASDTLLAGAADLARSTGTRMTMHMSPGPSDPEHYLSVKARRPLVHLADLGVLGPHLLLAHAVWLDDAEVDALIESDTAVAYCPWAYLRLGQGVTRAGRHGEIFTRGGRVALGCDSANAGDAADILRAAALAAGLAKDMALDPTAIGAPEVLEMATIRGAEAIGMAGRLGSIEQGKLADLVVHDATGPQWTPRGDVAQQLVWSTDGRSVRDVFVGGRHVVRQGRCVTVDERALRAEAVKASAGLFDRAGVTVRHHWPHVRSH</sequence>
<proteinExistence type="predicted"/>
<dbReference type="PANTHER" id="PTHR43794:SF11">
    <property type="entry name" value="AMIDOHYDROLASE-RELATED DOMAIN-CONTAINING PROTEIN"/>
    <property type="match status" value="1"/>
</dbReference>
<evidence type="ECO:0000259" key="4">
    <source>
        <dbReference type="Pfam" id="PF01979"/>
    </source>
</evidence>
<evidence type="ECO:0000256" key="1">
    <source>
        <dbReference type="ARBA" id="ARBA00022723"/>
    </source>
</evidence>
<dbReference type="InterPro" id="IPR050287">
    <property type="entry name" value="MTA/SAH_deaminase"/>
</dbReference>
<keyword evidence="7" id="KW-1185">Reference proteome</keyword>
<keyword evidence="3" id="KW-0862">Zinc</keyword>
<protein>
    <submittedName>
        <fullName evidence="6">Amidohydrolase family protein</fullName>
    </submittedName>
</protein>
<dbReference type="InterPro" id="IPR011059">
    <property type="entry name" value="Metal-dep_hydrolase_composite"/>
</dbReference>
<evidence type="ECO:0000313" key="7">
    <source>
        <dbReference type="Proteomes" id="UP001589870"/>
    </source>
</evidence>
<evidence type="ECO:0000313" key="6">
    <source>
        <dbReference type="EMBL" id="MFC0862313.1"/>
    </source>
</evidence>
<dbReference type="Pfam" id="PF01979">
    <property type="entry name" value="Amidohydro_1"/>
    <property type="match status" value="1"/>
</dbReference>
<name>A0ABV6U1I3_9ACTN</name>
<feature type="domain" description="Aminodeoxyfutalosine deaminase/Imidazolonepropionase-like composite" evidence="5">
    <location>
        <begin position="35"/>
        <end position="59"/>
    </location>
</feature>
<dbReference type="Proteomes" id="UP001589870">
    <property type="component" value="Unassembled WGS sequence"/>
</dbReference>
<dbReference type="InterPro" id="IPR032466">
    <property type="entry name" value="Metal_Hydrolase"/>
</dbReference>
<evidence type="ECO:0000256" key="2">
    <source>
        <dbReference type="ARBA" id="ARBA00022801"/>
    </source>
</evidence>
<accession>A0ABV6U1I3</accession>
<dbReference type="EMBL" id="JBHMQT010000012">
    <property type="protein sequence ID" value="MFC0862313.1"/>
    <property type="molecule type" value="Genomic_DNA"/>
</dbReference>
<dbReference type="Gene3D" id="2.30.40.10">
    <property type="entry name" value="Urease, subunit C, domain 1"/>
    <property type="match status" value="1"/>
</dbReference>
<evidence type="ECO:0000256" key="3">
    <source>
        <dbReference type="ARBA" id="ARBA00022833"/>
    </source>
</evidence>
<dbReference type="InterPro" id="IPR006680">
    <property type="entry name" value="Amidohydro-rel"/>
</dbReference>
<dbReference type="RefSeq" id="WP_394300527.1">
    <property type="nucleotide sequence ID" value="NZ_JBHMQT010000012.1"/>
</dbReference>
<dbReference type="InterPro" id="IPR054418">
    <property type="entry name" value="MQNX/HUTI_composite_N"/>
</dbReference>
<feature type="domain" description="Amidohydrolase-related" evidence="4">
    <location>
        <begin position="69"/>
        <end position="425"/>
    </location>
</feature>
<organism evidence="6 7">
    <name type="scientific">Sphaerimonospora cavernae</name>
    <dbReference type="NCBI Taxonomy" id="1740611"/>
    <lineage>
        <taxon>Bacteria</taxon>
        <taxon>Bacillati</taxon>
        <taxon>Actinomycetota</taxon>
        <taxon>Actinomycetes</taxon>
        <taxon>Streptosporangiales</taxon>
        <taxon>Streptosporangiaceae</taxon>
        <taxon>Sphaerimonospora</taxon>
    </lineage>
</organism>
<comment type="caution">
    <text evidence="6">The sequence shown here is derived from an EMBL/GenBank/DDBJ whole genome shotgun (WGS) entry which is preliminary data.</text>
</comment>
<keyword evidence="2" id="KW-0378">Hydrolase</keyword>
<evidence type="ECO:0000259" key="5">
    <source>
        <dbReference type="Pfam" id="PF22039"/>
    </source>
</evidence>
<dbReference type="SUPFAM" id="SSF51556">
    <property type="entry name" value="Metallo-dependent hydrolases"/>
    <property type="match status" value="1"/>
</dbReference>
<dbReference type="SUPFAM" id="SSF51338">
    <property type="entry name" value="Composite domain of metallo-dependent hydrolases"/>
    <property type="match status" value="1"/>
</dbReference>